<proteinExistence type="predicted"/>
<sequence>MLDRMNDATDPRNPAGIRVGDIYEDCSFHPVLCTEIDDDGWVVLSGISLIDGTFPRSCDAQHCAPVRIPVEEVMTIKNDLPAYTRRRQTELRAATAQPE</sequence>
<keyword evidence="2" id="KW-1185">Reference proteome</keyword>
<dbReference type="STRING" id="680198.SCAB_47661"/>
<dbReference type="EMBL" id="FN554889">
    <property type="protein sequence ID" value="CBG71820.1"/>
    <property type="molecule type" value="Genomic_DNA"/>
</dbReference>
<reference evidence="1 2" key="1">
    <citation type="journal article" date="2010" name="Mol. Plant Microbe Interact.">
        <title>Streptomyces scabies 87-22 contains a coronafacic acid-like biosynthetic cluster that contributes to plant-microbe interactions.</title>
        <authorList>
            <person name="Bignell D.R."/>
            <person name="Seipke R.F."/>
            <person name="Huguet-Tapia J.C."/>
            <person name="Chambers A.H."/>
            <person name="Parry R.J."/>
            <person name="Loria R."/>
        </authorList>
    </citation>
    <scope>NUCLEOTIDE SEQUENCE [LARGE SCALE GENOMIC DNA]</scope>
    <source>
        <strain evidence="1 2">87.22</strain>
    </source>
</reference>
<protein>
    <submittedName>
        <fullName evidence="1">Uncharacterized protein</fullName>
    </submittedName>
</protein>
<dbReference type="KEGG" id="scb:SCAB_47661"/>
<dbReference type="eggNOG" id="ENOG5030UGY">
    <property type="taxonomic scope" value="Bacteria"/>
</dbReference>
<accession>C9ZDP6</accession>
<evidence type="ECO:0000313" key="2">
    <source>
        <dbReference type="Proteomes" id="UP000001444"/>
    </source>
</evidence>
<dbReference type="Proteomes" id="UP000001444">
    <property type="component" value="Chromosome"/>
</dbReference>
<name>C9ZDP6_STRSW</name>
<gene>
    <name evidence="1" type="ordered locus">SCAB_47661</name>
</gene>
<organism evidence="1 2">
    <name type="scientific">Streptomyces scabiei (strain 87.22)</name>
    <dbReference type="NCBI Taxonomy" id="680198"/>
    <lineage>
        <taxon>Bacteria</taxon>
        <taxon>Bacillati</taxon>
        <taxon>Actinomycetota</taxon>
        <taxon>Actinomycetes</taxon>
        <taxon>Kitasatosporales</taxon>
        <taxon>Streptomycetaceae</taxon>
        <taxon>Streptomyces</taxon>
    </lineage>
</organism>
<evidence type="ECO:0000313" key="1">
    <source>
        <dbReference type="EMBL" id="CBG71820.1"/>
    </source>
</evidence>
<dbReference type="AlphaFoldDB" id="C9ZDP6"/>
<dbReference type="HOGENOM" id="CLU_2319022_0_0_11"/>